<reference evidence="4" key="1">
    <citation type="submission" date="2014-09" db="EMBL/GenBank/DDBJ databases">
        <title>Genome sequence of the luminous mushroom Mycena chlorophos for searching fungal bioluminescence genes.</title>
        <authorList>
            <person name="Tanaka Y."/>
            <person name="Kasuga D."/>
            <person name="Oba Y."/>
            <person name="Hase S."/>
            <person name="Sato K."/>
            <person name="Oba Y."/>
            <person name="Sakakibara Y."/>
        </authorList>
    </citation>
    <scope>NUCLEOTIDE SEQUENCE</scope>
</reference>
<evidence type="ECO:0000256" key="2">
    <source>
        <dbReference type="SAM" id="MobiDB-lite"/>
    </source>
</evidence>
<keyword evidence="1" id="KW-0064">Aspartyl protease</keyword>
<organism evidence="4 5">
    <name type="scientific">Mycena chlorophos</name>
    <name type="common">Agaric fungus</name>
    <name type="synonym">Agaricus chlorophos</name>
    <dbReference type="NCBI Taxonomy" id="658473"/>
    <lineage>
        <taxon>Eukaryota</taxon>
        <taxon>Fungi</taxon>
        <taxon>Dikarya</taxon>
        <taxon>Basidiomycota</taxon>
        <taxon>Agaricomycotina</taxon>
        <taxon>Agaricomycetes</taxon>
        <taxon>Agaricomycetidae</taxon>
        <taxon>Agaricales</taxon>
        <taxon>Marasmiineae</taxon>
        <taxon>Mycenaceae</taxon>
        <taxon>Mycena</taxon>
    </lineage>
</organism>
<dbReference type="EMBL" id="DF838618">
    <property type="protein sequence ID" value="GAT43118.1"/>
    <property type="molecule type" value="Genomic_DNA"/>
</dbReference>
<dbReference type="Gene3D" id="2.40.70.10">
    <property type="entry name" value="Acid Proteases"/>
    <property type="match status" value="1"/>
</dbReference>
<evidence type="ECO:0000259" key="3">
    <source>
        <dbReference type="Pfam" id="PF00026"/>
    </source>
</evidence>
<feature type="non-terminal residue" evidence="4">
    <location>
        <position position="1"/>
    </location>
</feature>
<dbReference type="Proteomes" id="UP000815677">
    <property type="component" value="Unassembled WGS sequence"/>
</dbReference>
<dbReference type="PROSITE" id="PS00141">
    <property type="entry name" value="ASP_PROTEASE"/>
    <property type="match status" value="1"/>
</dbReference>
<dbReference type="InterPro" id="IPR001969">
    <property type="entry name" value="Aspartic_peptidase_AS"/>
</dbReference>
<proteinExistence type="predicted"/>
<dbReference type="InterPro" id="IPR021109">
    <property type="entry name" value="Peptidase_aspartic_dom_sf"/>
</dbReference>
<name>A0ABQ0KW41_MYCCL</name>
<sequence>PNVNKGGFWEAKVDGIQVNGRDLGLHGRSCIFDTGTTLFLASEADVEQIHQDGAWLVGAVFLKHVILSTNERTDKIALLEPPPRLPPTVMPGRVDAEVAAIFAQAQKSAANHLKNYVVLHKIHSRAAYDLNGQPNDDGANQFRDDPSN</sequence>
<evidence type="ECO:0000256" key="1">
    <source>
        <dbReference type="ARBA" id="ARBA00022750"/>
    </source>
</evidence>
<gene>
    <name evidence="4" type="ORF">MCHLO_00811</name>
</gene>
<evidence type="ECO:0000313" key="4">
    <source>
        <dbReference type="EMBL" id="GAT43118.1"/>
    </source>
</evidence>
<keyword evidence="5" id="KW-1185">Reference proteome</keyword>
<keyword evidence="1" id="KW-0645">Protease</keyword>
<feature type="domain" description="Peptidase A1" evidence="3">
    <location>
        <begin position="2"/>
        <end position="51"/>
    </location>
</feature>
<keyword evidence="1" id="KW-0378">Hydrolase</keyword>
<evidence type="ECO:0000313" key="5">
    <source>
        <dbReference type="Proteomes" id="UP000815677"/>
    </source>
</evidence>
<dbReference type="Pfam" id="PF00026">
    <property type="entry name" value="Asp"/>
    <property type="match status" value="1"/>
</dbReference>
<accession>A0ABQ0KW41</accession>
<protein>
    <recommendedName>
        <fullName evidence="3">Peptidase A1 domain-containing protein</fullName>
    </recommendedName>
</protein>
<dbReference type="SUPFAM" id="SSF50630">
    <property type="entry name" value="Acid proteases"/>
    <property type="match status" value="1"/>
</dbReference>
<feature type="region of interest" description="Disordered" evidence="2">
    <location>
        <begin position="129"/>
        <end position="148"/>
    </location>
</feature>
<dbReference type="InterPro" id="IPR033121">
    <property type="entry name" value="PEPTIDASE_A1"/>
</dbReference>